<name>A0A3D9ZV02_9ACTN</name>
<reference evidence="1 2" key="1">
    <citation type="submission" date="2018-08" db="EMBL/GenBank/DDBJ databases">
        <title>Sequencing the genomes of 1000 actinobacteria strains.</title>
        <authorList>
            <person name="Klenk H.-P."/>
        </authorList>
    </citation>
    <scope>NUCLEOTIDE SEQUENCE [LARGE SCALE GENOMIC DNA]</scope>
    <source>
        <strain evidence="1 2">DSM 44099</strain>
    </source>
</reference>
<keyword evidence="2" id="KW-1185">Reference proteome</keyword>
<organism evidence="1 2">
    <name type="scientific">Asanoa ferruginea</name>
    <dbReference type="NCBI Taxonomy" id="53367"/>
    <lineage>
        <taxon>Bacteria</taxon>
        <taxon>Bacillati</taxon>
        <taxon>Actinomycetota</taxon>
        <taxon>Actinomycetes</taxon>
        <taxon>Micromonosporales</taxon>
        <taxon>Micromonosporaceae</taxon>
        <taxon>Asanoa</taxon>
    </lineage>
</organism>
<evidence type="ECO:0000313" key="1">
    <source>
        <dbReference type="EMBL" id="REG01169.1"/>
    </source>
</evidence>
<accession>A0A3D9ZV02</accession>
<comment type="caution">
    <text evidence="1">The sequence shown here is derived from an EMBL/GenBank/DDBJ whole genome shotgun (WGS) entry which is preliminary data.</text>
</comment>
<protein>
    <submittedName>
        <fullName evidence="1">Uncharacterized protein</fullName>
    </submittedName>
</protein>
<proteinExistence type="predicted"/>
<sequence length="186" mass="20338">MPVPEISVTGASRPQLFISTRAGPRYARPVTTAQEARAAEVDRRLSAAEHAAAERHAGLSETVRHSFARLRGGLERAHTRSDTVDEREWADYVTQLDRGLDEMHIELGRAAEHPDAGPEAAKVLTTHASKLELDGWRLQFTVLDADARARLAASEAELASYRAGDRPAADDLERSLDQLRAAAAPR</sequence>
<evidence type="ECO:0000313" key="2">
    <source>
        <dbReference type="Proteomes" id="UP000256913"/>
    </source>
</evidence>
<dbReference type="EMBL" id="QUMQ01000001">
    <property type="protein sequence ID" value="REG01169.1"/>
    <property type="molecule type" value="Genomic_DNA"/>
</dbReference>
<dbReference type="Proteomes" id="UP000256913">
    <property type="component" value="Unassembled WGS sequence"/>
</dbReference>
<dbReference type="AlphaFoldDB" id="A0A3D9ZV02"/>
<gene>
    <name evidence="1" type="ORF">DFJ67_7246</name>
</gene>